<feature type="compositionally biased region" description="Low complexity" evidence="1">
    <location>
        <begin position="99"/>
        <end position="125"/>
    </location>
</feature>
<evidence type="ECO:0000256" key="1">
    <source>
        <dbReference type="SAM" id="MobiDB-lite"/>
    </source>
</evidence>
<feature type="domain" description="PKD/Chitinase" evidence="3">
    <location>
        <begin position="351"/>
        <end position="423"/>
    </location>
</feature>
<dbReference type="InterPro" id="IPR036582">
    <property type="entry name" value="Mao_N_sf"/>
</dbReference>
<dbReference type="Proteomes" id="UP000652153">
    <property type="component" value="Unassembled WGS sequence"/>
</dbReference>
<dbReference type="Pfam" id="PF07833">
    <property type="entry name" value="Cu_amine_oxidN1"/>
    <property type="match status" value="1"/>
</dbReference>
<dbReference type="InterPro" id="IPR013783">
    <property type="entry name" value="Ig-like_fold"/>
</dbReference>
<evidence type="ECO:0000259" key="3">
    <source>
        <dbReference type="SMART" id="SM00089"/>
    </source>
</evidence>
<evidence type="ECO:0000256" key="2">
    <source>
        <dbReference type="SAM" id="SignalP"/>
    </source>
</evidence>
<dbReference type="SMART" id="SM00089">
    <property type="entry name" value="PKD"/>
    <property type="match status" value="2"/>
</dbReference>
<comment type="caution">
    <text evidence="4">The sequence shown here is derived from an EMBL/GenBank/DDBJ whole genome shotgun (WGS) entry which is preliminary data.</text>
</comment>
<dbReference type="Gene3D" id="3.30.457.10">
    <property type="entry name" value="Copper amine oxidase-like, N-terminal domain"/>
    <property type="match status" value="1"/>
</dbReference>
<dbReference type="SUPFAM" id="SSF55383">
    <property type="entry name" value="Copper amine oxidase, domain N"/>
    <property type="match status" value="1"/>
</dbReference>
<feature type="compositionally biased region" description="Basic and acidic residues" evidence="1">
    <location>
        <begin position="50"/>
        <end position="59"/>
    </location>
</feature>
<dbReference type="InterPro" id="IPR035986">
    <property type="entry name" value="PKD_dom_sf"/>
</dbReference>
<keyword evidence="2" id="KW-0732">Signal</keyword>
<dbReference type="RefSeq" id="WP_188591116.1">
    <property type="nucleotide sequence ID" value="NZ_BMFU01000001.1"/>
</dbReference>
<evidence type="ECO:0000313" key="5">
    <source>
        <dbReference type="Proteomes" id="UP000652153"/>
    </source>
</evidence>
<feature type="domain" description="PKD/Chitinase" evidence="3">
    <location>
        <begin position="273"/>
        <end position="346"/>
    </location>
</feature>
<dbReference type="InterPro" id="IPR022409">
    <property type="entry name" value="PKD/Chitinase_dom"/>
</dbReference>
<feature type="chain" id="PRO_5045949211" description="PKD/Chitinase domain-containing protein" evidence="2">
    <location>
        <begin position="21"/>
        <end position="767"/>
    </location>
</feature>
<accession>A0ABQ1Z0H1</accession>
<feature type="compositionally biased region" description="Low complexity" evidence="1">
    <location>
        <begin position="135"/>
        <end position="146"/>
    </location>
</feature>
<keyword evidence="5" id="KW-1185">Reference proteome</keyword>
<feature type="compositionally biased region" description="Low complexity" evidence="1">
    <location>
        <begin position="67"/>
        <end position="81"/>
    </location>
</feature>
<dbReference type="InterPro" id="IPR012854">
    <property type="entry name" value="Cu_amine_oxidase-like_N"/>
</dbReference>
<feature type="signal peptide" evidence="2">
    <location>
        <begin position="1"/>
        <end position="20"/>
    </location>
</feature>
<reference evidence="5" key="1">
    <citation type="journal article" date="2019" name="Int. J. Syst. Evol. Microbiol.">
        <title>The Global Catalogue of Microorganisms (GCM) 10K type strain sequencing project: providing services to taxonomists for standard genome sequencing and annotation.</title>
        <authorList>
            <consortium name="The Broad Institute Genomics Platform"/>
            <consortium name="The Broad Institute Genome Sequencing Center for Infectious Disease"/>
            <person name="Wu L."/>
            <person name="Ma J."/>
        </authorList>
    </citation>
    <scope>NUCLEOTIDE SEQUENCE [LARGE SCALE GENOMIC DNA]</scope>
    <source>
        <strain evidence="5">CGMCC 1.12770</strain>
    </source>
</reference>
<organism evidence="4 5">
    <name type="scientific">Paenibacillus silvae</name>
    <dbReference type="NCBI Taxonomy" id="1325358"/>
    <lineage>
        <taxon>Bacteria</taxon>
        <taxon>Bacillati</taxon>
        <taxon>Bacillota</taxon>
        <taxon>Bacilli</taxon>
        <taxon>Bacillales</taxon>
        <taxon>Paenibacillaceae</taxon>
        <taxon>Paenibacillus</taxon>
    </lineage>
</organism>
<name>A0ABQ1Z0H1_9BACL</name>
<dbReference type="EMBL" id="BMFU01000001">
    <property type="protein sequence ID" value="GGH43363.1"/>
    <property type="molecule type" value="Genomic_DNA"/>
</dbReference>
<dbReference type="SUPFAM" id="SSF49299">
    <property type="entry name" value="PKD domain"/>
    <property type="match status" value="2"/>
</dbReference>
<feature type="region of interest" description="Disordered" evidence="1">
    <location>
        <begin position="50"/>
        <end position="146"/>
    </location>
</feature>
<protein>
    <recommendedName>
        <fullName evidence="3">PKD/Chitinase domain-containing protein</fullName>
    </recommendedName>
</protein>
<gene>
    <name evidence="4" type="ORF">GCM10008014_04090</name>
</gene>
<sequence>MNLKKKLSILTAFAVFQAFAVIPANAQAAESNETTPVNTAKVKSVEVVKKEQPIAESEVKSGTASEQTTNPSTNATSNTQPADNESTIKTETKPETSVPSATEATPGTPETGAGEEQGTTGESASPVPAEMEQPTTGTTSAAASSGGDLTLYMNSNKMVQDGKTYLAGQPMAVKNGVSYVAIRALVDRVGYDVKYDNKTKETIIISGTDELRFKTNSNVYTVNGQSRTMKGPAYQEKNTFMIPLTSITQALNITYTVNQSAKTVVLKLNTKPVASFTVQNEIFAGDQVIYTTKSSSPSGLPIVNEQWTGRQDSFDQPGIYTVTYTVQDSSGKWSNPFTLTIKVERPNLPPVAMFTTDKEEYKMGEKITYIDQSTDDENAIEKREWDNNSLAFFIPGPKTVSLTVTDKHGLSDTYTKTILITGETLYTMSDFNQLFTPVGDKFTFNGGEVPAMEKVPFTYTDEPSLLIRSNSPETVNQEGIVYKESSSGQTRFMIHHVNNTGKRVKMYVIATNNNPYTAVFEQQNMGFAGPTPFATVAGKLSIDKWFKSMQTGTDQKTIYIQPGESKLILTELSAIPMKEGQVISLYSDTFSDYILDYNIVMIEENKDPMAVLSSLPVLDRDGVHNRGTYPNATRIITYDQEVGSKPARLPLGDDASDPNLDGTDPMAFTIASNAGNFGVLYKITLNNVAPRTLISFNPRGGKYYGSALVNGQLVQLSNDSRSLSAPNEQGVLYRTGSYGESVTIIFSAAPGSNLPVNLLFTPLPAEK</sequence>
<dbReference type="Gene3D" id="2.60.40.10">
    <property type="entry name" value="Immunoglobulins"/>
    <property type="match status" value="2"/>
</dbReference>
<proteinExistence type="predicted"/>
<evidence type="ECO:0000313" key="4">
    <source>
        <dbReference type="EMBL" id="GGH43363.1"/>
    </source>
</evidence>